<reference evidence="1 2" key="2">
    <citation type="journal article" date="2016" name="Genome Announc.">
        <title>Draft Genome Sequence of the N2-Fixing Cyanobacterium Nostoc piscinale CENA21, Isolated from the Brazilian Amazon Floodplain.</title>
        <authorList>
            <person name="Leao T."/>
            <person name="Guimaraes P.I."/>
            <person name="de Melo A.G."/>
            <person name="Ramos R.T."/>
            <person name="Leao P.N."/>
            <person name="Silva A."/>
            <person name="Fiore M.F."/>
            <person name="Schneider M.P."/>
        </authorList>
    </citation>
    <scope>NUCLEOTIDE SEQUENCE [LARGE SCALE GENOMIC DNA]</scope>
    <source>
        <strain evidence="1 2">CENA21</strain>
    </source>
</reference>
<evidence type="ECO:0000313" key="1">
    <source>
        <dbReference type="EMBL" id="ALF55675.1"/>
    </source>
</evidence>
<dbReference type="Proteomes" id="UP000062645">
    <property type="component" value="Chromosome"/>
</dbReference>
<dbReference type="AlphaFoldDB" id="A0A0M5MHV3"/>
<gene>
    <name evidence="1" type="ORF">ACX27_27030</name>
</gene>
<evidence type="ECO:0000313" key="2">
    <source>
        <dbReference type="Proteomes" id="UP000062645"/>
    </source>
</evidence>
<proteinExistence type="predicted"/>
<dbReference type="STRING" id="224013.ACX27_27030"/>
<dbReference type="EMBL" id="CP012036">
    <property type="protein sequence ID" value="ALF55675.1"/>
    <property type="molecule type" value="Genomic_DNA"/>
</dbReference>
<dbReference type="KEGG" id="npz:ACX27_27030"/>
<organism evidence="1 2">
    <name type="scientific">Nostoc piscinale CENA21</name>
    <dbReference type="NCBI Taxonomy" id="224013"/>
    <lineage>
        <taxon>Bacteria</taxon>
        <taxon>Bacillati</taxon>
        <taxon>Cyanobacteriota</taxon>
        <taxon>Cyanophyceae</taxon>
        <taxon>Nostocales</taxon>
        <taxon>Nostocaceae</taxon>
        <taxon>Nostoc</taxon>
    </lineage>
</organism>
<accession>A0A0M5MHV3</accession>
<dbReference type="RefSeq" id="WP_062297058.1">
    <property type="nucleotide sequence ID" value="NZ_CP012036.1"/>
</dbReference>
<name>A0A0M5MHV3_9NOSO</name>
<keyword evidence="2" id="KW-1185">Reference proteome</keyword>
<sequence>MNYDTARKLLVSQTITTDDNPDALLMRMKQGKPPVPGQITSILLALKVVFEALKDVPSLDRELTFALYQLGVKTQQLYVAGRKAGVDWPPLLKEDLVRISLAVESIFSGVWQTPPSGGFGGV</sequence>
<dbReference type="PATRIC" id="fig|224013.5.peg.6469"/>
<dbReference type="OrthoDB" id="514041at2"/>
<protein>
    <submittedName>
        <fullName evidence="1">Dethiobiotin synthetase</fullName>
    </submittedName>
</protein>
<reference evidence="2" key="1">
    <citation type="submission" date="2015-07" db="EMBL/GenBank/DDBJ databases">
        <title>Genome Of Nitrogen-Fixing Cyanobacterium Nostoc piscinale CENA21 From Solimoes/Amazon River Floodplain Sediments And Comparative Genomics To Uncover Biosynthetic Natural Products Potential.</title>
        <authorList>
            <person name="Leao T.F."/>
            <person name="Leao P.N."/>
            <person name="Guimaraes P.I."/>
            <person name="de Melo A.G.C."/>
            <person name="Ramos R.T.J."/>
            <person name="Silva A."/>
            <person name="Fiore M.F."/>
            <person name="Schneider M.P.C."/>
        </authorList>
    </citation>
    <scope>NUCLEOTIDE SEQUENCE [LARGE SCALE GENOMIC DNA]</scope>
    <source>
        <strain evidence="2">CENA21</strain>
    </source>
</reference>